<evidence type="ECO:0000256" key="1">
    <source>
        <dbReference type="SAM" id="SignalP"/>
    </source>
</evidence>
<dbReference type="InterPro" id="IPR032675">
    <property type="entry name" value="LRR_dom_sf"/>
</dbReference>
<dbReference type="EMBL" id="JBBMFI010000032">
    <property type="protein sequence ID" value="MEQ2566157.1"/>
    <property type="molecule type" value="Genomic_DNA"/>
</dbReference>
<dbReference type="InterPro" id="IPR053139">
    <property type="entry name" value="Surface_bspA-like"/>
</dbReference>
<dbReference type="InterPro" id="IPR026906">
    <property type="entry name" value="LRR_5"/>
</dbReference>
<reference evidence="2 3" key="1">
    <citation type="submission" date="2024-03" db="EMBL/GenBank/DDBJ databases">
        <title>Human intestinal bacterial collection.</title>
        <authorList>
            <person name="Pauvert C."/>
            <person name="Hitch T.C.A."/>
            <person name="Clavel T."/>
        </authorList>
    </citation>
    <scope>NUCLEOTIDE SEQUENCE [LARGE SCALE GENOMIC DNA]</scope>
    <source>
        <strain evidence="2 3">CLA-AP-H18</strain>
    </source>
</reference>
<feature type="signal peptide" evidence="1">
    <location>
        <begin position="1"/>
        <end position="26"/>
    </location>
</feature>
<dbReference type="SUPFAM" id="SSF52058">
    <property type="entry name" value="L domain-like"/>
    <property type="match status" value="1"/>
</dbReference>
<name>A0ABV1HV01_9FIRM</name>
<evidence type="ECO:0000313" key="3">
    <source>
        <dbReference type="Proteomes" id="UP001478133"/>
    </source>
</evidence>
<accession>A0ABV1HV01</accession>
<protein>
    <submittedName>
        <fullName evidence="2">Leucine-rich repeat domain-containing protein</fullName>
    </submittedName>
</protein>
<organism evidence="2 3">
    <name type="scientific">Ruminococcoides intestinihominis</name>
    <dbReference type="NCBI Taxonomy" id="3133161"/>
    <lineage>
        <taxon>Bacteria</taxon>
        <taxon>Bacillati</taxon>
        <taxon>Bacillota</taxon>
        <taxon>Clostridia</taxon>
        <taxon>Eubacteriales</taxon>
        <taxon>Oscillospiraceae</taxon>
        <taxon>Ruminococcoides</taxon>
    </lineage>
</organism>
<dbReference type="Gene3D" id="3.80.10.10">
    <property type="entry name" value="Ribonuclease Inhibitor"/>
    <property type="match status" value="2"/>
</dbReference>
<keyword evidence="1" id="KW-0732">Signal</keyword>
<dbReference type="Proteomes" id="UP001478133">
    <property type="component" value="Unassembled WGS sequence"/>
</dbReference>
<dbReference type="Pfam" id="PF13306">
    <property type="entry name" value="LRR_5"/>
    <property type="match status" value="3"/>
</dbReference>
<sequence>MKKLLAIMLTLVMAISIIAISPTASGATIYKANNFEYIKLGGNKARVTAYIGKNTTVVVPSKLDNNTVTEIGNNILRYNRNVKSILFPNSVKKFVQLPLYGAKKLEKVTIGKGIKKIPNCFFEDCKALKNYTIPSHIESIGIGVFPDTLQSLTVGKSLKKFDEIPTLNNRNLKEFKVSRNNKYFSSRDGVLYNKNKTKIVAYPNGKKTTQIAIPKKVNTIGELSFAYQRYLKKVTFSKNVKKIEKMAFLNCEKLSSINIPINITTINRMAFAGCKSVSKLTINSNKKLSIGYGAFSELNKLKSLQVPVVKGNNVFSECKNLNYIYIPSNVKTIYAYEFVDCPKLKTVTIPKTVKRIGKNSLGYCHGEYYEPEYVKVKGFTIRGYKGSAGEKYAKQNGFKFVKIS</sequence>
<dbReference type="RefSeq" id="WP_329979768.1">
    <property type="nucleotide sequence ID" value="NZ_JBBMEY010000034.1"/>
</dbReference>
<dbReference type="PANTHER" id="PTHR45661:SF3">
    <property type="entry name" value="IG-LIKE DOMAIN-CONTAINING PROTEIN"/>
    <property type="match status" value="1"/>
</dbReference>
<proteinExistence type="predicted"/>
<keyword evidence="3" id="KW-1185">Reference proteome</keyword>
<feature type="chain" id="PRO_5046160629" evidence="1">
    <location>
        <begin position="27"/>
        <end position="404"/>
    </location>
</feature>
<comment type="caution">
    <text evidence="2">The sequence shown here is derived from an EMBL/GenBank/DDBJ whole genome shotgun (WGS) entry which is preliminary data.</text>
</comment>
<evidence type="ECO:0000313" key="2">
    <source>
        <dbReference type="EMBL" id="MEQ2566157.1"/>
    </source>
</evidence>
<dbReference type="PANTHER" id="PTHR45661">
    <property type="entry name" value="SURFACE ANTIGEN"/>
    <property type="match status" value="1"/>
</dbReference>
<gene>
    <name evidence="2" type="ORF">ABFO16_07880</name>
</gene>